<accession>A0A8K0K622</accession>
<dbReference type="AlphaFoldDB" id="A0A8K0K622"/>
<organism evidence="2 3">
    <name type="scientific">Ladona fulva</name>
    <name type="common">Scarce chaser dragonfly</name>
    <name type="synonym">Libellula fulva</name>
    <dbReference type="NCBI Taxonomy" id="123851"/>
    <lineage>
        <taxon>Eukaryota</taxon>
        <taxon>Metazoa</taxon>
        <taxon>Ecdysozoa</taxon>
        <taxon>Arthropoda</taxon>
        <taxon>Hexapoda</taxon>
        <taxon>Insecta</taxon>
        <taxon>Pterygota</taxon>
        <taxon>Palaeoptera</taxon>
        <taxon>Odonata</taxon>
        <taxon>Epiprocta</taxon>
        <taxon>Anisoptera</taxon>
        <taxon>Libelluloidea</taxon>
        <taxon>Libellulidae</taxon>
        <taxon>Ladona</taxon>
    </lineage>
</organism>
<evidence type="ECO:0000259" key="1">
    <source>
        <dbReference type="Pfam" id="PF01498"/>
    </source>
</evidence>
<dbReference type="GO" id="GO:0015074">
    <property type="term" value="P:DNA integration"/>
    <property type="evidence" value="ECO:0007669"/>
    <property type="project" value="InterPro"/>
</dbReference>
<gene>
    <name evidence="2" type="ORF">J437_LFUL014414</name>
</gene>
<dbReference type="Gene3D" id="3.30.420.10">
    <property type="entry name" value="Ribonuclease H-like superfamily/Ribonuclease H"/>
    <property type="match status" value="1"/>
</dbReference>
<dbReference type="GO" id="GO:0006313">
    <property type="term" value="P:DNA transposition"/>
    <property type="evidence" value="ECO:0007669"/>
    <property type="project" value="InterPro"/>
</dbReference>
<evidence type="ECO:0000313" key="2">
    <source>
        <dbReference type="EMBL" id="KAG8228179.1"/>
    </source>
</evidence>
<dbReference type="GO" id="GO:0003677">
    <property type="term" value="F:DNA binding"/>
    <property type="evidence" value="ECO:0007669"/>
    <property type="project" value="InterPro"/>
</dbReference>
<keyword evidence="3" id="KW-1185">Reference proteome</keyword>
<feature type="domain" description="Transposase Tc1-like" evidence="1">
    <location>
        <begin position="50"/>
        <end position="91"/>
    </location>
</feature>
<name>A0A8K0K622_LADFU</name>
<dbReference type="Proteomes" id="UP000792457">
    <property type="component" value="Unassembled WGS sequence"/>
</dbReference>
<dbReference type="Pfam" id="PF01498">
    <property type="entry name" value="HTH_Tnp_Tc3_2"/>
    <property type="match status" value="1"/>
</dbReference>
<dbReference type="EMBL" id="KZ308361">
    <property type="protein sequence ID" value="KAG8228179.1"/>
    <property type="molecule type" value="Genomic_DNA"/>
</dbReference>
<evidence type="ECO:0000313" key="3">
    <source>
        <dbReference type="Proteomes" id="UP000792457"/>
    </source>
</evidence>
<dbReference type="InterPro" id="IPR002492">
    <property type="entry name" value="Transposase_Tc1-like"/>
</dbReference>
<dbReference type="InterPro" id="IPR036397">
    <property type="entry name" value="RNaseH_sf"/>
</dbReference>
<sequence>MSQLTPRRRNQVAGMLAANVGVCEIGRVFDVSHSTIVKRSGRNSNASTGNSQTVRRRLRFSGLEARRAAVKEILTDAHKQARLAFAQKHIDKSVDFWKTVIFSDEKTFSSCPKGPVTVYRPRNSRFDPIAIASGPLINTGYEINCRMVFVMWLPGIGREGMNLFCGLMDIGQGLSKDSYDLIVGRIHHATSAVFDMLCEKAVKEEMGENKKRGSLQNSIW</sequence>
<protein>
    <recommendedName>
        <fullName evidence="1">Transposase Tc1-like domain-containing protein</fullName>
    </recommendedName>
</protein>
<reference evidence="2" key="2">
    <citation type="submission" date="2017-10" db="EMBL/GenBank/DDBJ databases">
        <title>Ladona fulva Genome sequencing and assembly.</title>
        <authorList>
            <person name="Murali S."/>
            <person name="Richards S."/>
            <person name="Bandaranaike D."/>
            <person name="Bellair M."/>
            <person name="Blankenburg K."/>
            <person name="Chao H."/>
            <person name="Dinh H."/>
            <person name="Doddapaneni H."/>
            <person name="Dugan-Rocha S."/>
            <person name="Elkadiri S."/>
            <person name="Gnanaolivu R."/>
            <person name="Hernandez B."/>
            <person name="Skinner E."/>
            <person name="Javaid M."/>
            <person name="Lee S."/>
            <person name="Li M."/>
            <person name="Ming W."/>
            <person name="Munidasa M."/>
            <person name="Muniz J."/>
            <person name="Nguyen L."/>
            <person name="Hughes D."/>
            <person name="Osuji N."/>
            <person name="Pu L.-L."/>
            <person name="Puazo M."/>
            <person name="Qu C."/>
            <person name="Quiroz J."/>
            <person name="Raj R."/>
            <person name="Weissenberger G."/>
            <person name="Xin Y."/>
            <person name="Zou X."/>
            <person name="Han Y."/>
            <person name="Worley K."/>
            <person name="Muzny D."/>
            <person name="Gibbs R."/>
        </authorList>
    </citation>
    <scope>NUCLEOTIDE SEQUENCE</scope>
    <source>
        <strain evidence="2">Sampled in the wild</strain>
    </source>
</reference>
<proteinExistence type="predicted"/>
<reference evidence="2" key="1">
    <citation type="submission" date="2013-04" db="EMBL/GenBank/DDBJ databases">
        <authorList>
            <person name="Qu J."/>
            <person name="Murali S.C."/>
            <person name="Bandaranaike D."/>
            <person name="Bellair M."/>
            <person name="Blankenburg K."/>
            <person name="Chao H."/>
            <person name="Dinh H."/>
            <person name="Doddapaneni H."/>
            <person name="Downs B."/>
            <person name="Dugan-Rocha S."/>
            <person name="Elkadiri S."/>
            <person name="Gnanaolivu R.D."/>
            <person name="Hernandez B."/>
            <person name="Javaid M."/>
            <person name="Jayaseelan J.C."/>
            <person name="Lee S."/>
            <person name="Li M."/>
            <person name="Ming W."/>
            <person name="Munidasa M."/>
            <person name="Muniz J."/>
            <person name="Nguyen L."/>
            <person name="Ongeri F."/>
            <person name="Osuji N."/>
            <person name="Pu L.-L."/>
            <person name="Puazo M."/>
            <person name="Qu C."/>
            <person name="Quiroz J."/>
            <person name="Raj R."/>
            <person name="Weissenberger G."/>
            <person name="Xin Y."/>
            <person name="Zou X."/>
            <person name="Han Y."/>
            <person name="Richards S."/>
            <person name="Worley K."/>
            <person name="Muzny D."/>
            <person name="Gibbs R."/>
        </authorList>
    </citation>
    <scope>NUCLEOTIDE SEQUENCE</scope>
    <source>
        <strain evidence="2">Sampled in the wild</strain>
    </source>
</reference>
<dbReference type="OrthoDB" id="4843387at2759"/>
<comment type="caution">
    <text evidence="2">The sequence shown here is derived from an EMBL/GenBank/DDBJ whole genome shotgun (WGS) entry which is preliminary data.</text>
</comment>